<sequence length="287" mass="33411">MFGYVVINKPELKFKEFDVYKSFYCGLCYSLRSRYGFVGQFTLSYDMTFLVMLLTSLYEPKVAHSEHKCIRHPLKAQPMSSSIYSDYVADMNILLSYYKAMDDWNDDRSVLKFAFAKLLNTKHPDDSFDYAAKADSISSLLTELCTREKENETNIDVMAGLFGRIMSVLFVPKDDQWAASLSRIGFFLGKFIYILDAYDDLEEDIKKNHYNPFKSICNEQGFDDRIKGMLQMMMAECSKEFEYLPILENAEVLRNILYAGVWTVYYKNLKERRGEDVASDNIIKEND</sequence>
<name>A0A413S3B9_9FIRM</name>
<dbReference type="InterPro" id="IPR043740">
    <property type="entry name" value="DUF5685"/>
</dbReference>
<evidence type="ECO:0000313" key="1">
    <source>
        <dbReference type="EMBL" id="RHA56151.1"/>
    </source>
</evidence>
<accession>A0A413S3B9</accession>
<protein>
    <submittedName>
        <fullName evidence="1">Uncharacterized protein</fullName>
    </submittedName>
</protein>
<reference evidence="1 2" key="1">
    <citation type="submission" date="2018-08" db="EMBL/GenBank/DDBJ databases">
        <title>A genome reference for cultivated species of the human gut microbiota.</title>
        <authorList>
            <person name="Zou Y."/>
            <person name="Xue W."/>
            <person name="Luo G."/>
        </authorList>
    </citation>
    <scope>NUCLEOTIDE SEQUENCE [LARGE SCALE GENOMIC DNA]</scope>
    <source>
        <strain evidence="1 2">AM43-2</strain>
    </source>
</reference>
<dbReference type="AlphaFoldDB" id="A0A413S3B9"/>
<dbReference type="EMBL" id="QSFO01000003">
    <property type="protein sequence ID" value="RHA56151.1"/>
    <property type="molecule type" value="Genomic_DNA"/>
</dbReference>
<organism evidence="1 2">
    <name type="scientific">Eubacterium ventriosum</name>
    <dbReference type="NCBI Taxonomy" id="39496"/>
    <lineage>
        <taxon>Bacteria</taxon>
        <taxon>Bacillati</taxon>
        <taxon>Bacillota</taxon>
        <taxon>Clostridia</taxon>
        <taxon>Eubacteriales</taxon>
        <taxon>Eubacteriaceae</taxon>
        <taxon>Eubacterium</taxon>
    </lineage>
</organism>
<dbReference type="Pfam" id="PF18937">
    <property type="entry name" value="DUF5685"/>
    <property type="match status" value="1"/>
</dbReference>
<comment type="caution">
    <text evidence="1">The sequence shown here is derived from an EMBL/GenBank/DDBJ whole genome shotgun (WGS) entry which is preliminary data.</text>
</comment>
<proteinExistence type="predicted"/>
<dbReference type="RefSeq" id="WP_118024911.1">
    <property type="nucleotide sequence ID" value="NZ_CAUFEU010000013.1"/>
</dbReference>
<dbReference type="Proteomes" id="UP000284598">
    <property type="component" value="Unassembled WGS sequence"/>
</dbReference>
<gene>
    <name evidence="1" type="ORF">DW929_03445</name>
</gene>
<evidence type="ECO:0000313" key="2">
    <source>
        <dbReference type="Proteomes" id="UP000284598"/>
    </source>
</evidence>